<evidence type="ECO:0000313" key="2">
    <source>
        <dbReference type="EMBL" id="MBO0938766.1"/>
    </source>
</evidence>
<sequence>MRDSIDRQVMPEAGLYNPTPAMTNDAHKNTGGLVAPGRRMLLLFGCTKGGLLLNGHTLNQAFL</sequence>
<accession>A0A939GL74</accession>
<reference evidence="2" key="1">
    <citation type="submission" date="2021-03" db="EMBL/GenBank/DDBJ databases">
        <title>Fibrella sp. HMF5335 genome sequencing and assembly.</title>
        <authorList>
            <person name="Kang H."/>
            <person name="Kim H."/>
            <person name="Bae S."/>
            <person name="Joh K."/>
        </authorList>
    </citation>
    <scope>NUCLEOTIDE SEQUENCE</scope>
    <source>
        <strain evidence="2">HMF5335</strain>
    </source>
</reference>
<name>A0A939GL74_9BACT</name>
<comment type="caution">
    <text evidence="2">The sequence shown here is derived from an EMBL/GenBank/DDBJ whole genome shotgun (WGS) entry which is preliminary data.</text>
</comment>
<gene>
    <name evidence="2" type="ORF">J2I47_19600</name>
</gene>
<protein>
    <submittedName>
        <fullName evidence="2">Uncharacterized protein</fullName>
    </submittedName>
</protein>
<evidence type="ECO:0000313" key="3">
    <source>
        <dbReference type="Proteomes" id="UP000664034"/>
    </source>
</evidence>
<organism evidence="2 3">
    <name type="scientific">Fibrella rubiginis</name>
    <dbReference type="NCBI Taxonomy" id="2817060"/>
    <lineage>
        <taxon>Bacteria</taxon>
        <taxon>Pseudomonadati</taxon>
        <taxon>Bacteroidota</taxon>
        <taxon>Cytophagia</taxon>
        <taxon>Cytophagales</taxon>
        <taxon>Spirosomataceae</taxon>
        <taxon>Fibrella</taxon>
    </lineage>
</organism>
<keyword evidence="3" id="KW-1185">Reference proteome</keyword>
<evidence type="ECO:0000256" key="1">
    <source>
        <dbReference type="SAM" id="MobiDB-lite"/>
    </source>
</evidence>
<dbReference type="Proteomes" id="UP000664034">
    <property type="component" value="Unassembled WGS sequence"/>
</dbReference>
<dbReference type="EMBL" id="JAFMYV010000010">
    <property type="protein sequence ID" value="MBO0938766.1"/>
    <property type="molecule type" value="Genomic_DNA"/>
</dbReference>
<dbReference type="AlphaFoldDB" id="A0A939GL74"/>
<proteinExistence type="predicted"/>
<feature type="region of interest" description="Disordered" evidence="1">
    <location>
        <begin position="1"/>
        <end position="30"/>
    </location>
</feature>
<dbReference type="RefSeq" id="WP_207366290.1">
    <property type="nucleotide sequence ID" value="NZ_JAFMYV010000010.1"/>
</dbReference>